<dbReference type="PANTHER" id="PTHR47506">
    <property type="entry name" value="TRANSCRIPTIONAL REGULATORY PROTEIN"/>
    <property type="match status" value="1"/>
</dbReference>
<gene>
    <name evidence="6" type="ORF">E3T23_06350</name>
</gene>
<evidence type="ECO:0000256" key="2">
    <source>
        <dbReference type="ARBA" id="ARBA00023125"/>
    </source>
</evidence>
<evidence type="ECO:0000256" key="4">
    <source>
        <dbReference type="PROSITE-ProRule" id="PRU00335"/>
    </source>
</evidence>
<feature type="domain" description="HTH tetR-type" evidence="5">
    <location>
        <begin position="6"/>
        <end position="66"/>
    </location>
</feature>
<dbReference type="GO" id="GO:0003677">
    <property type="term" value="F:DNA binding"/>
    <property type="evidence" value="ECO:0007669"/>
    <property type="project" value="UniProtKB-UniRule"/>
</dbReference>
<evidence type="ECO:0000256" key="1">
    <source>
        <dbReference type="ARBA" id="ARBA00023015"/>
    </source>
</evidence>
<dbReference type="PANTHER" id="PTHR47506:SF1">
    <property type="entry name" value="HTH-TYPE TRANSCRIPTIONAL REGULATOR YJDC"/>
    <property type="match status" value="1"/>
</dbReference>
<dbReference type="Gene3D" id="1.10.10.60">
    <property type="entry name" value="Homeodomain-like"/>
    <property type="match status" value="1"/>
</dbReference>
<organism evidence="6 7">
    <name type="scientific">Cryobacterium cheniae</name>
    <dbReference type="NCBI Taxonomy" id="1259262"/>
    <lineage>
        <taxon>Bacteria</taxon>
        <taxon>Bacillati</taxon>
        <taxon>Actinomycetota</taxon>
        <taxon>Actinomycetes</taxon>
        <taxon>Micrococcales</taxon>
        <taxon>Microbacteriaceae</taxon>
        <taxon>Cryobacterium</taxon>
    </lineage>
</organism>
<keyword evidence="7" id="KW-1185">Reference proteome</keyword>
<dbReference type="PROSITE" id="PS50977">
    <property type="entry name" value="HTH_TETR_2"/>
    <property type="match status" value="1"/>
</dbReference>
<protein>
    <submittedName>
        <fullName evidence="6">TetR/AcrR family transcriptional regulator</fullName>
    </submittedName>
</protein>
<evidence type="ECO:0000313" key="7">
    <source>
        <dbReference type="Proteomes" id="UP000298433"/>
    </source>
</evidence>
<dbReference type="SUPFAM" id="SSF46689">
    <property type="entry name" value="Homeodomain-like"/>
    <property type="match status" value="1"/>
</dbReference>
<dbReference type="Pfam" id="PF00440">
    <property type="entry name" value="TetR_N"/>
    <property type="match status" value="1"/>
</dbReference>
<dbReference type="InterPro" id="IPR001647">
    <property type="entry name" value="HTH_TetR"/>
</dbReference>
<dbReference type="OrthoDB" id="9805134at2"/>
<sequence>MGRLRTFERQTVVQAARDLFWDRGFDLVSLSDLELVTGLKRSSLYHAFGSKRGLFDAAVEDYQDAVIRPRLRILTGPGIGRGSLLAYFDNLRSSVAALPEDSPRRGCLLVNCAAGLAGHDDPARRVVEGYRAELTSTLQDALRAAAVHESGPDRSPERARTLASLGMSAMLLARVNASESVSLLDTATEQIRSWFPEGTEPGPAA</sequence>
<evidence type="ECO:0000259" key="5">
    <source>
        <dbReference type="PROSITE" id="PS50977"/>
    </source>
</evidence>
<accession>A0A4R8XUM4</accession>
<dbReference type="InterPro" id="IPR036271">
    <property type="entry name" value="Tet_transcr_reg_TetR-rel_C_sf"/>
</dbReference>
<comment type="caution">
    <text evidence="6">The sequence shown here is derived from an EMBL/GenBank/DDBJ whole genome shotgun (WGS) entry which is preliminary data.</text>
</comment>
<dbReference type="AlphaFoldDB" id="A0A4R8XUM4"/>
<dbReference type="EMBL" id="SOGN01000035">
    <property type="protein sequence ID" value="TFC81117.1"/>
    <property type="molecule type" value="Genomic_DNA"/>
</dbReference>
<dbReference type="Proteomes" id="UP000298433">
    <property type="component" value="Unassembled WGS sequence"/>
</dbReference>
<feature type="DNA-binding region" description="H-T-H motif" evidence="4">
    <location>
        <begin position="29"/>
        <end position="48"/>
    </location>
</feature>
<proteinExistence type="predicted"/>
<dbReference type="RefSeq" id="WP_134369549.1">
    <property type="nucleotide sequence ID" value="NZ_SOGN01000035.1"/>
</dbReference>
<evidence type="ECO:0000313" key="6">
    <source>
        <dbReference type="EMBL" id="TFC81117.1"/>
    </source>
</evidence>
<reference evidence="6 7" key="1">
    <citation type="submission" date="2019-03" db="EMBL/GenBank/DDBJ databases">
        <title>Genomics of glacier-inhabiting Cryobacterium strains.</title>
        <authorList>
            <person name="Liu Q."/>
            <person name="Xin Y.-H."/>
        </authorList>
    </citation>
    <scope>NUCLEOTIDE SEQUENCE [LARGE SCALE GENOMIC DNA]</scope>
    <source>
        <strain evidence="6 7">TMT2-48-2</strain>
    </source>
</reference>
<dbReference type="Gene3D" id="1.10.357.10">
    <property type="entry name" value="Tetracycline Repressor, domain 2"/>
    <property type="match status" value="1"/>
</dbReference>
<dbReference type="PRINTS" id="PR00455">
    <property type="entry name" value="HTHTETR"/>
</dbReference>
<keyword evidence="3" id="KW-0804">Transcription</keyword>
<name>A0A4R8XUM4_9MICO</name>
<evidence type="ECO:0000256" key="3">
    <source>
        <dbReference type="ARBA" id="ARBA00023163"/>
    </source>
</evidence>
<dbReference type="SUPFAM" id="SSF48498">
    <property type="entry name" value="Tetracyclin repressor-like, C-terminal domain"/>
    <property type="match status" value="1"/>
</dbReference>
<dbReference type="InterPro" id="IPR009057">
    <property type="entry name" value="Homeodomain-like_sf"/>
</dbReference>
<keyword evidence="2 4" id="KW-0238">DNA-binding</keyword>
<keyword evidence="1" id="KW-0805">Transcription regulation</keyword>